<feature type="region of interest" description="Disordered" evidence="1">
    <location>
        <begin position="72"/>
        <end position="95"/>
    </location>
</feature>
<keyword evidence="3" id="KW-1185">Reference proteome</keyword>
<evidence type="ECO:0000313" key="3">
    <source>
        <dbReference type="Proteomes" id="UP001152622"/>
    </source>
</evidence>
<dbReference type="Proteomes" id="UP001152622">
    <property type="component" value="Chromosome 21"/>
</dbReference>
<protein>
    <submittedName>
        <fullName evidence="2">Uncharacterized protein</fullName>
    </submittedName>
</protein>
<organism evidence="2 3">
    <name type="scientific">Synaphobranchus kaupii</name>
    <name type="common">Kaup's arrowtooth eel</name>
    <dbReference type="NCBI Taxonomy" id="118154"/>
    <lineage>
        <taxon>Eukaryota</taxon>
        <taxon>Metazoa</taxon>
        <taxon>Chordata</taxon>
        <taxon>Craniata</taxon>
        <taxon>Vertebrata</taxon>
        <taxon>Euteleostomi</taxon>
        <taxon>Actinopterygii</taxon>
        <taxon>Neopterygii</taxon>
        <taxon>Teleostei</taxon>
        <taxon>Anguilliformes</taxon>
        <taxon>Synaphobranchidae</taxon>
        <taxon>Synaphobranchus</taxon>
    </lineage>
</organism>
<dbReference type="EMBL" id="JAINUF010000021">
    <property type="protein sequence ID" value="KAJ8334203.1"/>
    <property type="molecule type" value="Genomic_DNA"/>
</dbReference>
<accession>A0A9Q1E8I0</accession>
<evidence type="ECO:0000313" key="2">
    <source>
        <dbReference type="EMBL" id="KAJ8334203.1"/>
    </source>
</evidence>
<dbReference type="AlphaFoldDB" id="A0A9Q1E8I0"/>
<evidence type="ECO:0000256" key="1">
    <source>
        <dbReference type="SAM" id="MobiDB-lite"/>
    </source>
</evidence>
<gene>
    <name evidence="2" type="ORF">SKAU_G00398420</name>
</gene>
<sequence>MYPVTVEGRRAAFLKEVQNRVERGGRSRLYRHNSLFLPFPPGDRGLAHIHRGRERLWSRAAQPSFAAAAKELGRLDPPSLNNGAKVRRPATPLTA</sequence>
<proteinExistence type="predicted"/>
<name>A0A9Q1E8I0_SYNKA</name>
<comment type="caution">
    <text evidence="2">The sequence shown here is derived from an EMBL/GenBank/DDBJ whole genome shotgun (WGS) entry which is preliminary data.</text>
</comment>
<reference evidence="2" key="1">
    <citation type="journal article" date="2023" name="Science">
        <title>Genome structures resolve the early diversification of teleost fishes.</title>
        <authorList>
            <person name="Parey E."/>
            <person name="Louis A."/>
            <person name="Montfort J."/>
            <person name="Bouchez O."/>
            <person name="Roques C."/>
            <person name="Iampietro C."/>
            <person name="Lluch J."/>
            <person name="Castinel A."/>
            <person name="Donnadieu C."/>
            <person name="Desvignes T."/>
            <person name="Floi Bucao C."/>
            <person name="Jouanno E."/>
            <person name="Wen M."/>
            <person name="Mejri S."/>
            <person name="Dirks R."/>
            <person name="Jansen H."/>
            <person name="Henkel C."/>
            <person name="Chen W.J."/>
            <person name="Zahm M."/>
            <person name="Cabau C."/>
            <person name="Klopp C."/>
            <person name="Thompson A.W."/>
            <person name="Robinson-Rechavi M."/>
            <person name="Braasch I."/>
            <person name="Lecointre G."/>
            <person name="Bobe J."/>
            <person name="Postlethwait J.H."/>
            <person name="Berthelot C."/>
            <person name="Roest Crollius H."/>
            <person name="Guiguen Y."/>
        </authorList>
    </citation>
    <scope>NUCLEOTIDE SEQUENCE</scope>
    <source>
        <strain evidence="2">WJC10195</strain>
    </source>
</reference>